<reference evidence="3" key="2">
    <citation type="journal article" date="2019" name="Genome Biol. Evol.">
        <title>Day and night: Metabolic profiles and evolutionary relationships of six axenic non-marine cyanobacteria.</title>
        <authorList>
            <person name="Will S.E."/>
            <person name="Henke P."/>
            <person name="Boedeker C."/>
            <person name="Huang S."/>
            <person name="Brinkmann H."/>
            <person name="Rohde M."/>
            <person name="Jarek M."/>
            <person name="Friedl T."/>
            <person name="Seufert S."/>
            <person name="Schumacher M."/>
            <person name="Overmann J."/>
            <person name="Neumann-Schaal M."/>
            <person name="Petersen J."/>
        </authorList>
    </citation>
    <scope>NUCLEOTIDE SEQUENCE [LARGE SCALE GENOMIC DNA]</scope>
    <source>
        <strain evidence="3">PCC 7102</strain>
    </source>
</reference>
<dbReference type="InterPro" id="IPR011251">
    <property type="entry name" value="Luciferase-like_dom"/>
</dbReference>
<feature type="domain" description="Luciferase-like" evidence="2">
    <location>
        <begin position="8"/>
        <end position="292"/>
    </location>
</feature>
<keyword evidence="1" id="KW-0560">Oxidoreductase</keyword>
<evidence type="ECO:0000259" key="2">
    <source>
        <dbReference type="Pfam" id="PF00296"/>
    </source>
</evidence>
<dbReference type="RefSeq" id="WP_127087519.1">
    <property type="nucleotide sequence ID" value="NZ_RSCL01000058.1"/>
</dbReference>
<dbReference type="NCBIfam" id="TIGR03885">
    <property type="entry name" value="flavin_revert"/>
    <property type="match status" value="1"/>
</dbReference>
<dbReference type="InterPro" id="IPR023907">
    <property type="entry name" value="Non-F420_Flavin_OxRdtase"/>
</dbReference>
<dbReference type="PANTHER" id="PTHR43244:SF1">
    <property type="entry name" value="5,10-METHYLENETETRAHYDROMETHANOPTERIN REDUCTASE"/>
    <property type="match status" value="1"/>
</dbReference>
<reference evidence="3" key="1">
    <citation type="submission" date="2018-12" db="EMBL/GenBank/DDBJ databases">
        <authorList>
            <person name="Will S."/>
            <person name="Neumann-Schaal M."/>
            <person name="Henke P."/>
        </authorList>
    </citation>
    <scope>NUCLEOTIDE SEQUENCE</scope>
    <source>
        <strain evidence="3">PCC 7102</strain>
    </source>
</reference>
<dbReference type="EMBL" id="RSCL01000058">
    <property type="protein sequence ID" value="RUS93458.1"/>
    <property type="molecule type" value="Genomic_DNA"/>
</dbReference>
<keyword evidence="4" id="KW-1185">Reference proteome</keyword>
<proteinExistence type="predicted"/>
<accession>A0A433UHZ2</accession>
<dbReference type="InterPro" id="IPR036661">
    <property type="entry name" value="Luciferase-like_sf"/>
</dbReference>
<gene>
    <name evidence="3" type="ORF">DSM106972_096070</name>
</gene>
<dbReference type="CDD" id="cd01097">
    <property type="entry name" value="Tetrahydromethanopterin_reductase"/>
    <property type="match status" value="1"/>
</dbReference>
<dbReference type="Proteomes" id="UP000271624">
    <property type="component" value="Unassembled WGS sequence"/>
</dbReference>
<organism evidence="3 4">
    <name type="scientific">Dulcicalothrix desertica PCC 7102</name>
    <dbReference type="NCBI Taxonomy" id="232991"/>
    <lineage>
        <taxon>Bacteria</taxon>
        <taxon>Bacillati</taxon>
        <taxon>Cyanobacteriota</taxon>
        <taxon>Cyanophyceae</taxon>
        <taxon>Nostocales</taxon>
        <taxon>Calotrichaceae</taxon>
        <taxon>Dulcicalothrix</taxon>
    </lineage>
</organism>
<protein>
    <submittedName>
        <fullName evidence="3">LLM class F420-dependent oxidoreductase</fullName>
    </submittedName>
</protein>
<dbReference type="InterPro" id="IPR019945">
    <property type="entry name" value="F420_G6P_DH-rel"/>
</dbReference>
<evidence type="ECO:0000256" key="1">
    <source>
        <dbReference type="ARBA" id="ARBA00023002"/>
    </source>
</evidence>
<dbReference type="AlphaFoldDB" id="A0A433UHZ2"/>
<dbReference type="InterPro" id="IPR050564">
    <property type="entry name" value="F420-G6PD/mer"/>
</dbReference>
<name>A0A433UHZ2_9CYAN</name>
<sequence length="332" mass="37565">MAKFSYHASHEQFKPLELLKYAQMAYQAGFQGISCSDHFHPWSETQGESGYAWSWLGAAMQAVPLSFGVVCAPGQRYHPAIIAQAAATLASMFPQRFWVALGSGQALNENITGELWPSKEQRNARLKECVDVIRALWAGETVTHYGLVRVEEAKLYTRPEIPPLIIGAAITPQTAEWVGSWADGLITISHPYEMLKEVVNAFRRGGGLGKRMYLKVQLSYAEDEETALQEAHEQWRTNIFKSPVLTELRSPQQFDYAAQFVKPDDMYESVNISSDLQQHIKWLQKYIELGFDNITLHNVNKQQQRFIEVFGEKILPALQENNLQTASLVSSR</sequence>
<dbReference type="SUPFAM" id="SSF51679">
    <property type="entry name" value="Bacterial luciferase-like"/>
    <property type="match status" value="1"/>
</dbReference>
<dbReference type="Pfam" id="PF00296">
    <property type="entry name" value="Bac_luciferase"/>
    <property type="match status" value="1"/>
</dbReference>
<dbReference type="PANTHER" id="PTHR43244">
    <property type="match status" value="1"/>
</dbReference>
<dbReference type="NCBIfam" id="TIGR03557">
    <property type="entry name" value="F420_G6P_family"/>
    <property type="match status" value="1"/>
</dbReference>
<dbReference type="Gene3D" id="3.20.20.30">
    <property type="entry name" value="Luciferase-like domain"/>
    <property type="match status" value="1"/>
</dbReference>
<evidence type="ECO:0000313" key="4">
    <source>
        <dbReference type="Proteomes" id="UP000271624"/>
    </source>
</evidence>
<dbReference type="GO" id="GO:0016705">
    <property type="term" value="F:oxidoreductase activity, acting on paired donors, with incorporation or reduction of molecular oxygen"/>
    <property type="evidence" value="ECO:0007669"/>
    <property type="project" value="InterPro"/>
</dbReference>
<comment type="caution">
    <text evidence="3">The sequence shown here is derived from an EMBL/GenBank/DDBJ whole genome shotgun (WGS) entry which is preliminary data.</text>
</comment>
<evidence type="ECO:0000313" key="3">
    <source>
        <dbReference type="EMBL" id="RUS93458.1"/>
    </source>
</evidence>
<dbReference type="OrthoDB" id="180193at2"/>